<sequence length="384" mass="43062">MVIPLPVYTLITNTVVIVAAIKVVPSSDILTTIQWPITSFMTHISKGREEARRAVMEAKKAGRADLWNGAIPGVMGSSGKVKKAQKTMGSQARVNAFNGPKKNKKHQVDIVNTRVILIIRTFHEVIIQIGNSDTQNTPIYESFFQYGDTTPHLISNRHKFFDEDYTDTHIGGLSTRTIFQLSYAYITITFTRDINLKQISAMKVDRTSFINVYNVRSFYEKAGFKRAKGSKESALAKKRAKGMGKKTPVVVVSEEEEDIDSITNNANEPEPDLNNNTDDTFAEYERAALNSHCKKEHFRRKLRDIPIATAFSEKDIIAISNKIIREEEEAQGKALKAVEAIEENNLFVLGDDTDIDNENRAPPSIQAKGSFITHKDNEKAIPDQ</sequence>
<evidence type="ECO:0000313" key="3">
    <source>
        <dbReference type="Proteomes" id="UP000235672"/>
    </source>
</evidence>
<feature type="region of interest" description="Disordered" evidence="1">
    <location>
        <begin position="352"/>
        <end position="384"/>
    </location>
</feature>
<evidence type="ECO:0000313" key="2">
    <source>
        <dbReference type="EMBL" id="PMD27094.1"/>
    </source>
</evidence>
<reference evidence="2 3" key="1">
    <citation type="submission" date="2016-05" db="EMBL/GenBank/DDBJ databases">
        <title>A degradative enzymes factory behind the ericoid mycorrhizal symbiosis.</title>
        <authorList>
            <consortium name="DOE Joint Genome Institute"/>
            <person name="Martino E."/>
            <person name="Morin E."/>
            <person name="Grelet G."/>
            <person name="Kuo A."/>
            <person name="Kohler A."/>
            <person name="Daghino S."/>
            <person name="Barry K."/>
            <person name="Choi C."/>
            <person name="Cichocki N."/>
            <person name="Clum A."/>
            <person name="Copeland A."/>
            <person name="Hainaut M."/>
            <person name="Haridas S."/>
            <person name="Labutti K."/>
            <person name="Lindquist E."/>
            <person name="Lipzen A."/>
            <person name="Khouja H.-R."/>
            <person name="Murat C."/>
            <person name="Ohm R."/>
            <person name="Olson A."/>
            <person name="Spatafora J."/>
            <person name="Veneault-Fourrey C."/>
            <person name="Henrissat B."/>
            <person name="Grigoriev I."/>
            <person name="Martin F."/>
            <person name="Perotto S."/>
        </authorList>
    </citation>
    <scope>NUCLEOTIDE SEQUENCE [LARGE SCALE GENOMIC DNA]</scope>
    <source>
        <strain evidence="2 3">UAMH 7357</strain>
    </source>
</reference>
<dbReference type="AlphaFoldDB" id="A0A2J6QLF7"/>
<feature type="compositionally biased region" description="Polar residues" evidence="1">
    <location>
        <begin position="263"/>
        <end position="274"/>
    </location>
</feature>
<dbReference type="Proteomes" id="UP000235672">
    <property type="component" value="Unassembled WGS sequence"/>
</dbReference>
<dbReference type="EMBL" id="KZ613466">
    <property type="protein sequence ID" value="PMD27094.1"/>
    <property type="molecule type" value="Genomic_DNA"/>
</dbReference>
<keyword evidence="3" id="KW-1185">Reference proteome</keyword>
<accession>A0A2J6QLF7</accession>
<protein>
    <submittedName>
        <fullName evidence="2">Uncharacterized protein</fullName>
    </submittedName>
</protein>
<feature type="compositionally biased region" description="Basic and acidic residues" evidence="1">
    <location>
        <begin position="373"/>
        <end position="384"/>
    </location>
</feature>
<evidence type="ECO:0000256" key="1">
    <source>
        <dbReference type="SAM" id="MobiDB-lite"/>
    </source>
</evidence>
<gene>
    <name evidence="2" type="ORF">NA56DRAFT_697253</name>
</gene>
<proteinExistence type="predicted"/>
<feature type="region of interest" description="Disordered" evidence="1">
    <location>
        <begin position="254"/>
        <end position="274"/>
    </location>
</feature>
<name>A0A2J6QLF7_9HELO</name>
<organism evidence="2 3">
    <name type="scientific">Hyaloscypha hepaticicola</name>
    <dbReference type="NCBI Taxonomy" id="2082293"/>
    <lineage>
        <taxon>Eukaryota</taxon>
        <taxon>Fungi</taxon>
        <taxon>Dikarya</taxon>
        <taxon>Ascomycota</taxon>
        <taxon>Pezizomycotina</taxon>
        <taxon>Leotiomycetes</taxon>
        <taxon>Helotiales</taxon>
        <taxon>Hyaloscyphaceae</taxon>
        <taxon>Hyaloscypha</taxon>
    </lineage>
</organism>